<organism evidence="1 2">
    <name type="scientific">Streptomyces rugosispiralis</name>
    <dbReference type="NCBI Taxonomy" id="2967341"/>
    <lineage>
        <taxon>Bacteria</taxon>
        <taxon>Bacillati</taxon>
        <taxon>Actinomycetota</taxon>
        <taxon>Actinomycetes</taxon>
        <taxon>Kitasatosporales</taxon>
        <taxon>Streptomycetaceae</taxon>
        <taxon>Streptomyces</taxon>
    </lineage>
</organism>
<dbReference type="RefSeq" id="WP_256652469.1">
    <property type="nucleotide sequence ID" value="NZ_JANIAA010000018.1"/>
</dbReference>
<accession>A0ABT1V2J1</accession>
<keyword evidence="2" id="KW-1185">Reference proteome</keyword>
<evidence type="ECO:0000313" key="2">
    <source>
        <dbReference type="Proteomes" id="UP001204746"/>
    </source>
</evidence>
<name>A0ABT1V2J1_9ACTN</name>
<comment type="caution">
    <text evidence="1">The sequence shown here is derived from an EMBL/GenBank/DDBJ whole genome shotgun (WGS) entry which is preliminary data.</text>
</comment>
<reference evidence="1 2" key="1">
    <citation type="submission" date="2022-07" db="EMBL/GenBank/DDBJ databases">
        <authorList>
            <person name="Phongsopitanun W."/>
            <person name="Tanasupawat S."/>
        </authorList>
    </citation>
    <scope>NUCLEOTIDE SEQUENCE [LARGE SCALE GENOMIC DNA]</scope>
    <source>
        <strain evidence="1 2">RCU-064</strain>
    </source>
</reference>
<dbReference type="EMBL" id="JANIAA010000018">
    <property type="protein sequence ID" value="MCQ8191511.1"/>
    <property type="molecule type" value="Genomic_DNA"/>
</dbReference>
<gene>
    <name evidence="1" type="ORF">NP777_25215</name>
</gene>
<sequence length="59" mass="6397">MALALDGLASALRGSGVNGVEEEARRHWEEASRTLAAFDDARAVELRSRIDDASWTAQP</sequence>
<evidence type="ECO:0000313" key="1">
    <source>
        <dbReference type="EMBL" id="MCQ8191511.1"/>
    </source>
</evidence>
<dbReference type="Proteomes" id="UP001204746">
    <property type="component" value="Unassembled WGS sequence"/>
</dbReference>
<proteinExistence type="predicted"/>
<protein>
    <submittedName>
        <fullName evidence="1">Uncharacterized protein</fullName>
    </submittedName>
</protein>